<dbReference type="InterPro" id="IPR032710">
    <property type="entry name" value="NTF2-like_dom_sf"/>
</dbReference>
<dbReference type="InterPro" id="IPR000391">
    <property type="entry name" value="Rng_hydr_dOase-bsu"/>
</dbReference>
<dbReference type="GO" id="GO:0051213">
    <property type="term" value="F:dioxygenase activity"/>
    <property type="evidence" value="ECO:0007669"/>
    <property type="project" value="UniProtKB-KW"/>
</dbReference>
<evidence type="ECO:0000313" key="6">
    <source>
        <dbReference type="EMBL" id="UTW05342.1"/>
    </source>
</evidence>
<dbReference type="EMBL" id="CP073344">
    <property type="protein sequence ID" value="UTW05342.1"/>
    <property type="molecule type" value="Genomic_DNA"/>
</dbReference>
<accession>A0ABY5H1H1</accession>
<dbReference type="Gene3D" id="3.10.450.50">
    <property type="match status" value="1"/>
</dbReference>
<dbReference type="PANTHER" id="PTHR41534:SF1">
    <property type="entry name" value="BLR3401 PROTEIN"/>
    <property type="match status" value="1"/>
</dbReference>
<gene>
    <name evidence="6" type="ORF">KDX31_08960</name>
</gene>
<reference evidence="6" key="1">
    <citation type="submission" date="2021-04" db="EMBL/GenBank/DDBJ databases">
        <title>Oceanospirillales bacteria with DddD are important DMSP degraders in coastal seawater.</title>
        <authorList>
            <person name="Liu J."/>
        </authorList>
    </citation>
    <scope>NUCLEOTIDE SEQUENCE</scope>
    <source>
        <strain evidence="6">GY6</strain>
    </source>
</reference>
<protein>
    <submittedName>
        <fullName evidence="6">Aromatic-ring-hydroxylating dioxygenase subunit beta</fullName>
    </submittedName>
</protein>
<evidence type="ECO:0000256" key="1">
    <source>
        <dbReference type="ARBA" id="ARBA00009570"/>
    </source>
</evidence>
<evidence type="ECO:0000259" key="5">
    <source>
        <dbReference type="Pfam" id="PF13577"/>
    </source>
</evidence>
<organism evidence="6 7">
    <name type="scientific">Amphritea atlantica</name>
    <dbReference type="NCBI Taxonomy" id="355243"/>
    <lineage>
        <taxon>Bacteria</taxon>
        <taxon>Pseudomonadati</taxon>
        <taxon>Pseudomonadota</taxon>
        <taxon>Gammaproteobacteria</taxon>
        <taxon>Oceanospirillales</taxon>
        <taxon>Oceanospirillaceae</taxon>
        <taxon>Amphritea</taxon>
    </lineage>
</organism>
<keyword evidence="3 6" id="KW-0223">Dioxygenase</keyword>
<keyword evidence="4" id="KW-0560">Oxidoreductase</keyword>
<evidence type="ECO:0000256" key="2">
    <source>
        <dbReference type="ARBA" id="ARBA00022797"/>
    </source>
</evidence>
<evidence type="ECO:0000313" key="7">
    <source>
        <dbReference type="Proteomes" id="UP001059950"/>
    </source>
</evidence>
<dbReference type="CDD" id="cd00667">
    <property type="entry name" value="ring_hydroxylating_dioxygenases_beta"/>
    <property type="match status" value="1"/>
</dbReference>
<proteinExistence type="inferred from homology"/>
<feature type="domain" description="SnoaL-like" evidence="5">
    <location>
        <begin position="6"/>
        <end position="139"/>
    </location>
</feature>
<evidence type="ECO:0000256" key="4">
    <source>
        <dbReference type="ARBA" id="ARBA00023002"/>
    </source>
</evidence>
<dbReference type="PANTHER" id="PTHR41534">
    <property type="entry name" value="BLR3401 PROTEIN"/>
    <property type="match status" value="1"/>
</dbReference>
<dbReference type="InterPro" id="IPR037401">
    <property type="entry name" value="SnoaL-like"/>
</dbReference>
<keyword evidence="2" id="KW-0058">Aromatic hydrocarbons catabolism</keyword>
<dbReference type="Pfam" id="PF13577">
    <property type="entry name" value="SnoaL_4"/>
    <property type="match status" value="1"/>
</dbReference>
<sequence length="156" mass="17837">MNTEMYLTVSQFYQDYAAAVDQADWPAWIALFADDCVYKIQSRENFDRNLPMAALSLTTKGMLKDRIYGITETIFHDPYLQTHVIAAPRILSQTVTAIESQANYAVYRTKNNGIAELFNVGCYIDRLQMTDAGLRIESRICVFDNDMILNSLIYPI</sequence>
<keyword evidence="7" id="KW-1185">Reference proteome</keyword>
<comment type="similarity">
    <text evidence="1">Belongs to the bacterial ring-hydroxylating dioxygenase beta subunit family.</text>
</comment>
<dbReference type="Proteomes" id="UP001059950">
    <property type="component" value="Chromosome"/>
</dbReference>
<dbReference type="SUPFAM" id="SSF54427">
    <property type="entry name" value="NTF2-like"/>
    <property type="match status" value="1"/>
</dbReference>
<evidence type="ECO:0000256" key="3">
    <source>
        <dbReference type="ARBA" id="ARBA00022964"/>
    </source>
</evidence>
<name>A0ABY5H1H1_9GAMM</name>